<evidence type="ECO:0000313" key="1">
    <source>
        <dbReference type="EMBL" id="KAA9160739.1"/>
    </source>
</evidence>
<dbReference type="AlphaFoldDB" id="A0A5N0V2S7"/>
<dbReference type="EMBL" id="VMNW02000020">
    <property type="protein sequence ID" value="KAA9160739.1"/>
    <property type="molecule type" value="Genomic_DNA"/>
</dbReference>
<dbReference type="PANTHER" id="PTHR43649:SF30">
    <property type="entry name" value="ABC TRANSPORTER SUBSTRATE-BINDING PROTEIN"/>
    <property type="match status" value="1"/>
</dbReference>
<dbReference type="RefSeq" id="WP_144748090.1">
    <property type="nucleotide sequence ID" value="NZ_VMNW02000020.1"/>
</dbReference>
<comment type="caution">
    <text evidence="1">The sequence shown here is derived from an EMBL/GenBank/DDBJ whole genome shotgun (WGS) entry which is preliminary data.</text>
</comment>
<reference evidence="1" key="1">
    <citation type="submission" date="2019-09" db="EMBL/GenBank/DDBJ databases">
        <authorList>
            <person name="Teo W.F.A."/>
            <person name="Duangmal K."/>
        </authorList>
    </citation>
    <scope>NUCLEOTIDE SEQUENCE [LARGE SCALE GENOMIC DNA]</scope>
    <source>
        <strain evidence="1">K81G1</strain>
    </source>
</reference>
<dbReference type="Proteomes" id="UP000319769">
    <property type="component" value="Unassembled WGS sequence"/>
</dbReference>
<accession>A0A5N0V2S7</accession>
<dbReference type="SUPFAM" id="SSF53850">
    <property type="entry name" value="Periplasmic binding protein-like II"/>
    <property type="match status" value="1"/>
</dbReference>
<dbReference type="InterPro" id="IPR050490">
    <property type="entry name" value="Bact_solute-bd_prot1"/>
</dbReference>
<evidence type="ECO:0000313" key="2">
    <source>
        <dbReference type="Proteomes" id="UP000319769"/>
    </source>
</evidence>
<protein>
    <submittedName>
        <fullName evidence="1">Extracellular solute-binding protein</fullName>
    </submittedName>
</protein>
<proteinExistence type="predicted"/>
<sequence length="470" mass="49334">MVEDRQLTLRISESGVILIRVDPIKTASAAGDNEVPRGLDTMNLQSLARARRAAIAIGLTVASVFALAGCGSDDADGKVQLTIAIQSQDGGSDYYTKLVDAVQKLHPDVKLKTVEYPSDQLGTVLTTQLQAGNAPDIIYGSPGTGNTNSLGLYAGKGYLVDLADKPWATSSIPDSSKSLFYSGNKLFAIPLDTVVVPLTVNKTALGKAGLAIPDTYDEFLASCGAARSAKTAMLNVAGAFPANAGFVGLEIAASRVYAQNPAWNDDRAAGKTTFAGTPGWIRTFQVIRQMYENDCMQSGAEGAGGPQIFQSVASGRTLGMFGPSAVAASLQTADSKNTYQFTAFPPDTAGQEYVFASPSDAFAVNAGSKHKEQAISVLQDFSTVDIRNQFANWAGNVSLETTLHGAQVPAAFSEISALLTNPAKSGPLPSFSWPNGNVYQKLGEGVQGLMTGQVSPEELAKQLDSAWDGR</sequence>
<dbReference type="Gene3D" id="3.40.190.10">
    <property type="entry name" value="Periplasmic binding protein-like II"/>
    <property type="match status" value="2"/>
</dbReference>
<name>A0A5N0V2S7_9PSEU</name>
<dbReference type="PANTHER" id="PTHR43649">
    <property type="entry name" value="ARABINOSE-BINDING PROTEIN-RELATED"/>
    <property type="match status" value="1"/>
</dbReference>
<gene>
    <name evidence="1" type="ORF">FPZ12_016475</name>
</gene>
<dbReference type="Pfam" id="PF13416">
    <property type="entry name" value="SBP_bac_8"/>
    <property type="match status" value="1"/>
</dbReference>
<keyword evidence="2" id="KW-1185">Reference proteome</keyword>
<dbReference type="OrthoDB" id="2509690at2"/>
<dbReference type="InterPro" id="IPR006059">
    <property type="entry name" value="SBP"/>
</dbReference>
<organism evidence="1 2">
    <name type="scientific">Amycolatopsis acidicola</name>
    <dbReference type="NCBI Taxonomy" id="2596893"/>
    <lineage>
        <taxon>Bacteria</taxon>
        <taxon>Bacillati</taxon>
        <taxon>Actinomycetota</taxon>
        <taxon>Actinomycetes</taxon>
        <taxon>Pseudonocardiales</taxon>
        <taxon>Pseudonocardiaceae</taxon>
        <taxon>Amycolatopsis</taxon>
    </lineage>
</organism>